<dbReference type="Gene3D" id="2.60.120.200">
    <property type="match status" value="1"/>
</dbReference>
<dbReference type="InterPro" id="IPR013320">
    <property type="entry name" value="ConA-like_dom_sf"/>
</dbReference>
<gene>
    <name evidence="1" type="ORF">HC176_17885</name>
</gene>
<protein>
    <submittedName>
        <fullName evidence="1">LamG domain-containing protein</fullName>
    </submittedName>
</protein>
<organism evidence="1 2">
    <name type="scientific">Tamlana crocina</name>
    <dbReference type="NCBI Taxonomy" id="393006"/>
    <lineage>
        <taxon>Bacteria</taxon>
        <taxon>Pseudomonadati</taxon>
        <taxon>Bacteroidota</taxon>
        <taxon>Flavobacteriia</taxon>
        <taxon>Flavobacteriales</taxon>
        <taxon>Flavobacteriaceae</taxon>
        <taxon>Tamlana</taxon>
    </lineage>
</organism>
<keyword evidence="2" id="KW-1185">Reference proteome</keyword>
<reference evidence="1 2" key="1">
    <citation type="submission" date="2020-03" db="EMBL/GenBank/DDBJ databases">
        <title>Tamlana sp. nov, isolated from XXX.</title>
        <authorList>
            <person name="Cao W.R."/>
        </authorList>
    </citation>
    <scope>NUCLEOTIDE SEQUENCE [LARGE SCALE GENOMIC DNA]</scope>
    <source>
        <strain evidence="1 2">HST1-43</strain>
    </source>
</reference>
<accession>A0ABX1DGK4</accession>
<proteinExistence type="predicted"/>
<dbReference type="EMBL" id="JAAVJS010000523">
    <property type="protein sequence ID" value="NJX17345.1"/>
    <property type="molecule type" value="Genomic_DNA"/>
</dbReference>
<name>A0ABX1DGK4_9FLAO</name>
<dbReference type="RefSeq" id="WP_167920348.1">
    <property type="nucleotide sequence ID" value="NZ_JAAVJS010000523.1"/>
</dbReference>
<dbReference type="Pfam" id="PF13385">
    <property type="entry name" value="Laminin_G_3"/>
    <property type="match status" value="1"/>
</dbReference>
<sequence length="117" mass="12349">FTIEAWVKQDAGKTAGSKTILSKRDNSALSSGGFDLIVENNVPKFRWNGGEIASAHTIGTDRWYHLAVIVGGDNSGMYIDGIKVAAGASEAATSISTPVIIGAAYNSTTTVPENYFH</sequence>
<evidence type="ECO:0000313" key="1">
    <source>
        <dbReference type="EMBL" id="NJX17345.1"/>
    </source>
</evidence>
<comment type="caution">
    <text evidence="1">The sequence shown here is derived from an EMBL/GenBank/DDBJ whole genome shotgun (WGS) entry which is preliminary data.</text>
</comment>
<feature type="non-terminal residue" evidence="1">
    <location>
        <position position="117"/>
    </location>
</feature>
<evidence type="ECO:0000313" key="2">
    <source>
        <dbReference type="Proteomes" id="UP000760545"/>
    </source>
</evidence>
<dbReference type="SUPFAM" id="SSF49899">
    <property type="entry name" value="Concanavalin A-like lectins/glucanases"/>
    <property type="match status" value="1"/>
</dbReference>
<dbReference type="Proteomes" id="UP000760545">
    <property type="component" value="Unassembled WGS sequence"/>
</dbReference>
<feature type="non-terminal residue" evidence="1">
    <location>
        <position position="1"/>
    </location>
</feature>